<evidence type="ECO:0000313" key="1">
    <source>
        <dbReference type="EMBL" id="TFK58948.1"/>
    </source>
</evidence>
<proteinExistence type="predicted"/>
<reference evidence="1 2" key="1">
    <citation type="journal article" date="2019" name="Nat. Ecol. Evol.">
        <title>Megaphylogeny resolves global patterns of mushroom evolution.</title>
        <authorList>
            <person name="Varga T."/>
            <person name="Krizsan K."/>
            <person name="Foldi C."/>
            <person name="Dima B."/>
            <person name="Sanchez-Garcia M."/>
            <person name="Sanchez-Ramirez S."/>
            <person name="Szollosi G.J."/>
            <person name="Szarkandi J.G."/>
            <person name="Papp V."/>
            <person name="Albert L."/>
            <person name="Andreopoulos W."/>
            <person name="Angelini C."/>
            <person name="Antonin V."/>
            <person name="Barry K.W."/>
            <person name="Bougher N.L."/>
            <person name="Buchanan P."/>
            <person name="Buyck B."/>
            <person name="Bense V."/>
            <person name="Catcheside P."/>
            <person name="Chovatia M."/>
            <person name="Cooper J."/>
            <person name="Damon W."/>
            <person name="Desjardin D."/>
            <person name="Finy P."/>
            <person name="Geml J."/>
            <person name="Haridas S."/>
            <person name="Hughes K."/>
            <person name="Justo A."/>
            <person name="Karasinski D."/>
            <person name="Kautmanova I."/>
            <person name="Kiss B."/>
            <person name="Kocsube S."/>
            <person name="Kotiranta H."/>
            <person name="LaButti K.M."/>
            <person name="Lechner B.E."/>
            <person name="Liimatainen K."/>
            <person name="Lipzen A."/>
            <person name="Lukacs Z."/>
            <person name="Mihaltcheva S."/>
            <person name="Morgado L.N."/>
            <person name="Niskanen T."/>
            <person name="Noordeloos M.E."/>
            <person name="Ohm R.A."/>
            <person name="Ortiz-Santana B."/>
            <person name="Ovrebo C."/>
            <person name="Racz N."/>
            <person name="Riley R."/>
            <person name="Savchenko A."/>
            <person name="Shiryaev A."/>
            <person name="Soop K."/>
            <person name="Spirin V."/>
            <person name="Szebenyi C."/>
            <person name="Tomsovsky M."/>
            <person name="Tulloss R.E."/>
            <person name="Uehling J."/>
            <person name="Grigoriev I.V."/>
            <person name="Vagvolgyi C."/>
            <person name="Papp T."/>
            <person name="Martin F.M."/>
            <person name="Miettinen O."/>
            <person name="Hibbett D.S."/>
            <person name="Nagy L.G."/>
        </authorList>
    </citation>
    <scope>NUCLEOTIDE SEQUENCE [LARGE SCALE GENOMIC DNA]</scope>
    <source>
        <strain evidence="1 2">NL-1719</strain>
    </source>
</reference>
<keyword evidence="2" id="KW-1185">Reference proteome</keyword>
<protein>
    <submittedName>
        <fullName evidence="1">Uncharacterized protein</fullName>
    </submittedName>
</protein>
<evidence type="ECO:0000313" key="2">
    <source>
        <dbReference type="Proteomes" id="UP000308600"/>
    </source>
</evidence>
<sequence length="344" mass="39910">MSGFQLTINSIPPEIRARSFTIIRDADGIKTIPRLITLSHICTLWRREVLQNKTLWTSMIWPRLGNYSYDLLVHIFDKTPLAFSTGLHIDLGTLSDARRLSYVLENVGERIAGLSYGPGYDKKDNELARGILEEHISRTRLTLQSLKLWKFELPSPLYIPGHFPLLEVISVHHGDLDWDRVHFITSLRHLTIHCPSSGIEWQDFLNILYHLPLLTSFESVGCLDWYSEAQPDLPDHLTIPIPFEPPSLQKLSFLEYKSDMLYQLLQHLHFPSEKLTFVKIDLESNEESEWVDEEDLSRLWTDYEGVFTRILGTSGGVEQHDNGWRCFLHGQTHVYLRIQDPHRS</sequence>
<organism evidence="1 2">
    <name type="scientific">Pluteus cervinus</name>
    <dbReference type="NCBI Taxonomy" id="181527"/>
    <lineage>
        <taxon>Eukaryota</taxon>
        <taxon>Fungi</taxon>
        <taxon>Dikarya</taxon>
        <taxon>Basidiomycota</taxon>
        <taxon>Agaricomycotina</taxon>
        <taxon>Agaricomycetes</taxon>
        <taxon>Agaricomycetidae</taxon>
        <taxon>Agaricales</taxon>
        <taxon>Pluteineae</taxon>
        <taxon>Pluteaceae</taxon>
        <taxon>Pluteus</taxon>
    </lineage>
</organism>
<accession>A0ACD2ZZY6</accession>
<dbReference type="EMBL" id="ML209131">
    <property type="protein sequence ID" value="TFK58948.1"/>
    <property type="molecule type" value="Genomic_DNA"/>
</dbReference>
<name>A0ACD2ZZY6_9AGAR</name>
<dbReference type="Proteomes" id="UP000308600">
    <property type="component" value="Unassembled WGS sequence"/>
</dbReference>
<gene>
    <name evidence="1" type="ORF">BDN72DRAFT_865547</name>
</gene>